<organism evidence="2 5">
    <name type="scientific">Natrinema hispanicum</name>
    <dbReference type="NCBI Taxonomy" id="392421"/>
    <lineage>
        <taxon>Archaea</taxon>
        <taxon>Methanobacteriati</taxon>
        <taxon>Methanobacteriota</taxon>
        <taxon>Stenosarchaea group</taxon>
        <taxon>Halobacteria</taxon>
        <taxon>Halobacteriales</taxon>
        <taxon>Natrialbaceae</taxon>
        <taxon>Natrinema</taxon>
    </lineage>
</organism>
<keyword evidence="4" id="KW-1185">Reference proteome</keyword>
<accession>A0A1G6TR71</accession>
<evidence type="ECO:0000313" key="3">
    <source>
        <dbReference type="EMBL" id="SES98852.1"/>
    </source>
</evidence>
<keyword evidence="1" id="KW-0812">Transmembrane</keyword>
<dbReference type="Proteomes" id="UP000324021">
    <property type="component" value="Unassembled WGS sequence"/>
</dbReference>
<feature type="transmembrane region" description="Helical" evidence="1">
    <location>
        <begin position="100"/>
        <end position="120"/>
    </location>
</feature>
<keyword evidence="1" id="KW-0472">Membrane</keyword>
<evidence type="ECO:0000313" key="5">
    <source>
        <dbReference type="Proteomes" id="UP000324021"/>
    </source>
</evidence>
<dbReference type="EMBL" id="FOIC01000003">
    <property type="protein sequence ID" value="SES98852.1"/>
    <property type="molecule type" value="Genomic_DNA"/>
</dbReference>
<feature type="transmembrane region" description="Helical" evidence="1">
    <location>
        <begin position="36"/>
        <end position="54"/>
    </location>
</feature>
<evidence type="ECO:0000256" key="1">
    <source>
        <dbReference type="SAM" id="Phobius"/>
    </source>
</evidence>
<gene>
    <name evidence="3" type="ORF">SAMN04488694_10323</name>
    <name evidence="2" type="ORF">SAMN05192552_101844</name>
</gene>
<feature type="transmembrane region" description="Helical" evidence="1">
    <location>
        <begin position="12"/>
        <end position="30"/>
    </location>
</feature>
<dbReference type="Pfam" id="PF25957">
    <property type="entry name" value="DUF7994"/>
    <property type="match status" value="1"/>
</dbReference>
<protein>
    <submittedName>
        <fullName evidence="2">Uncharacterized protein</fullName>
    </submittedName>
</protein>
<dbReference type="Proteomes" id="UP000199320">
    <property type="component" value="Unassembled WGS sequence"/>
</dbReference>
<dbReference type="OrthoDB" id="206295at2157"/>
<dbReference type="AlphaFoldDB" id="A0A1G6TR71"/>
<keyword evidence="1" id="KW-1133">Transmembrane helix</keyword>
<dbReference type="STRING" id="392421.SAMN04488694_10323"/>
<sequence>MTGLKTVVRRGFAGGGAATLLLAALFAVGSGTEPTTLLLAGWLAVVGLSLLLAGRREHLTVGGRTLGWPRVAAIGISVLAIGSSAFGLSRLGQFAVGSTMWLLTGFVTLFVLGYLAWFALECWRGGWHLDDAMFAVE</sequence>
<feature type="transmembrane region" description="Helical" evidence="1">
    <location>
        <begin position="66"/>
        <end position="88"/>
    </location>
</feature>
<dbReference type="RefSeq" id="WP_092930222.1">
    <property type="nucleotide sequence ID" value="NZ_FMZP01000018.1"/>
</dbReference>
<dbReference type="EMBL" id="FMZP01000018">
    <property type="protein sequence ID" value="SDD31570.1"/>
    <property type="molecule type" value="Genomic_DNA"/>
</dbReference>
<evidence type="ECO:0000313" key="2">
    <source>
        <dbReference type="EMBL" id="SDD31570.1"/>
    </source>
</evidence>
<reference evidence="3" key="2">
    <citation type="submission" date="2016-10" db="EMBL/GenBank/DDBJ databases">
        <authorList>
            <person name="de Groot N.N."/>
        </authorList>
    </citation>
    <scope>NUCLEOTIDE SEQUENCE [LARGE SCALE GENOMIC DNA]</scope>
    <source>
        <strain evidence="3">CDM_6</strain>
    </source>
</reference>
<name>A0A1G6TR71_9EURY</name>
<dbReference type="InterPro" id="IPR058307">
    <property type="entry name" value="DUF7994"/>
</dbReference>
<evidence type="ECO:0000313" key="4">
    <source>
        <dbReference type="Proteomes" id="UP000199320"/>
    </source>
</evidence>
<proteinExistence type="predicted"/>
<reference evidence="4 5" key="1">
    <citation type="submission" date="2016-10" db="EMBL/GenBank/DDBJ databases">
        <authorList>
            <person name="Varghese N."/>
            <person name="Submissions S."/>
        </authorList>
    </citation>
    <scope>NUCLEOTIDE SEQUENCE [LARGE SCALE GENOMIC DNA]</scope>
    <source>
        <strain evidence="2 5">CDM_1</strain>
        <strain evidence="4">CDM_6</strain>
    </source>
</reference>